<sequence>MARPAGKGGGGGGKHIAGKLTGAGGKVEDHFVDELLAFDGEVTFKNINSIPTPSRRSSAIASSSSASNPIITSDCLQPYAFDKAKEQEIESKIHEELNHIDFMFDVPEYISDLEDLKFLNSINSKRSVNDRISQSAFEFACNRLDKISIFQFWKTGCTILIAGRTFIVDDRCDVCGGDNDRRNNKLLKCQICHMSVHQECYGLPYFPVSSWKCRRCAVNPTLSIKCAFCPFEGGSMKFTSDNRAVHQICAIWINGIMVSQNSFLEPIDINITDTALNTNKCSLCKQTYGAVIGCAFAECHRKMHVTCAAIAKLNMETDLQVKENKAIKKTPKEEALERIYNRKIHCVGHSKLVRDEILAAINKVTEALEGRNGNLPIDLRSSPINPKYIKPQFINYKLSKEAVELVYRYWFVKRLRRFCSPQICRMKVIYDRMARPVRHLQNEIPAPLYQAFKNRVYLNVHSDGTLGLTANFMEDFPVINDEILKYLINSLEEDPTVPSIDYDNQMIIFQKQVLHLNSIPLINKDIEILFCRRREDLCCVTLDLVRKYVDPTLEFDLTADYNFNDPINPWDIIGLMFYLAVPEYIQVAAFISSLWYLDVYGVLRNFNREDPNAINLKKMGIKALHKKYPTLNSVYEDFFKMMNSTNSESIQGFRRQYIYKFEEAVCYLMPAKPHCHVLQLMINEMEAKDENKYKVLLKFLMHELTMNENIDEDAAIMLECNRGKLITAAEYAKTLIILEKTLPIPNIYLLTEMFGRRKCGNKHMKLISLPTIGYTPMIGFRQHFIRETLIIHPIRFNTISWAEGYKLNEEREAKLEYKIKKEINGKTNVVKMNETGPRKRKAEPQPSSASAAPSGSAIKKARRGEEKREKVIPKIDDQIRVTRSGRSIANNNDPIIPITNSNSTASNGNKNNLKRKKNPIVFNRRHIPDKIIHDTIVIVKKSSKGNNIAGKILDPEQYKQTNPQFYQQLMSLPRKGKNVCVKLFLSENIIEWTLKNKISKMQAVKVKNYLQRKKDTLDLNQPSIKSIKSAFKYYTEKFCI</sequence>
<evidence type="ECO:0000313" key="1">
    <source>
        <dbReference type="Proteomes" id="UP000887580"/>
    </source>
</evidence>
<dbReference type="Proteomes" id="UP000887580">
    <property type="component" value="Unplaced"/>
</dbReference>
<protein>
    <submittedName>
        <fullName evidence="2">Uncharacterized protein</fullName>
    </submittedName>
</protein>
<reference evidence="2" key="1">
    <citation type="submission" date="2022-11" db="UniProtKB">
        <authorList>
            <consortium name="WormBaseParasite"/>
        </authorList>
    </citation>
    <scope>IDENTIFICATION</scope>
</reference>
<name>A0AC35EXS3_9BILA</name>
<dbReference type="WBParaSite" id="PS1159_v2.g11084.t1">
    <property type="protein sequence ID" value="PS1159_v2.g11084.t1"/>
    <property type="gene ID" value="PS1159_v2.g11084"/>
</dbReference>
<proteinExistence type="predicted"/>
<evidence type="ECO:0000313" key="2">
    <source>
        <dbReference type="WBParaSite" id="PS1159_v2.g11084.t1"/>
    </source>
</evidence>
<accession>A0AC35EXS3</accession>
<organism evidence="1 2">
    <name type="scientific">Panagrolaimus sp. PS1159</name>
    <dbReference type="NCBI Taxonomy" id="55785"/>
    <lineage>
        <taxon>Eukaryota</taxon>
        <taxon>Metazoa</taxon>
        <taxon>Ecdysozoa</taxon>
        <taxon>Nematoda</taxon>
        <taxon>Chromadorea</taxon>
        <taxon>Rhabditida</taxon>
        <taxon>Tylenchina</taxon>
        <taxon>Panagrolaimomorpha</taxon>
        <taxon>Panagrolaimoidea</taxon>
        <taxon>Panagrolaimidae</taxon>
        <taxon>Panagrolaimus</taxon>
    </lineage>
</organism>